<dbReference type="OrthoDB" id="411251at2759"/>
<dbReference type="GO" id="GO:0000981">
    <property type="term" value="F:DNA-binding transcription factor activity, RNA polymerase II-specific"/>
    <property type="evidence" value="ECO:0007669"/>
    <property type="project" value="InterPro"/>
</dbReference>
<dbReference type="PROSITE" id="PS50888">
    <property type="entry name" value="BHLH"/>
    <property type="match status" value="1"/>
</dbReference>
<reference evidence="10 11" key="1">
    <citation type="submission" date="2019-01" db="EMBL/GenBank/DDBJ databases">
        <authorList>
            <person name="Sayadi A."/>
        </authorList>
    </citation>
    <scope>NUCLEOTIDE SEQUENCE [LARGE SCALE GENOMIC DNA]</scope>
</reference>
<dbReference type="CDD" id="cd00130">
    <property type="entry name" value="PAS"/>
    <property type="match status" value="1"/>
</dbReference>
<dbReference type="InterPro" id="IPR035965">
    <property type="entry name" value="PAS-like_dom_sf"/>
</dbReference>
<dbReference type="GO" id="GO:1990513">
    <property type="term" value="C:CLOCK-BMAL transcription complex"/>
    <property type="evidence" value="ECO:0007669"/>
    <property type="project" value="TreeGrafter"/>
</dbReference>
<organism evidence="10 11">
    <name type="scientific">Callosobruchus maculatus</name>
    <name type="common">Southern cowpea weevil</name>
    <name type="synonym">Pulse bruchid</name>
    <dbReference type="NCBI Taxonomy" id="64391"/>
    <lineage>
        <taxon>Eukaryota</taxon>
        <taxon>Metazoa</taxon>
        <taxon>Ecdysozoa</taxon>
        <taxon>Arthropoda</taxon>
        <taxon>Hexapoda</taxon>
        <taxon>Insecta</taxon>
        <taxon>Pterygota</taxon>
        <taxon>Neoptera</taxon>
        <taxon>Endopterygota</taxon>
        <taxon>Coleoptera</taxon>
        <taxon>Polyphaga</taxon>
        <taxon>Cucujiformia</taxon>
        <taxon>Chrysomeloidea</taxon>
        <taxon>Chrysomelidae</taxon>
        <taxon>Bruchinae</taxon>
        <taxon>Bruchini</taxon>
        <taxon>Callosobruchus</taxon>
    </lineage>
</organism>
<sequence length="222" mass="25429">MDDDSDDKDSKRKSRNLSEKKRRDQFNLLVNELNSMVSTGGRKMDKSTVLKSTISFLKNHNEITVRSRINEIQEDWKPNFLTNEEFTHLVLEAVDGFIMVFSTSGHIYYASESIASLLGHLPSDLLNTTIYELVSEEERSDLYNVLLTPSEDEKQVSFSCHFRRGGPAEKSRHATYELVIFVGYFRSDEDMVQGENRYSGYSGEADTRLVFVGTGRLQTRNC</sequence>
<dbReference type="InterPro" id="IPR047230">
    <property type="entry name" value="CLOCK-like"/>
</dbReference>
<dbReference type="Pfam" id="PF00989">
    <property type="entry name" value="PAS"/>
    <property type="match status" value="1"/>
</dbReference>
<dbReference type="InterPro" id="IPR013767">
    <property type="entry name" value="PAS_fold"/>
</dbReference>
<evidence type="ECO:0000256" key="1">
    <source>
        <dbReference type="ARBA" id="ARBA00022737"/>
    </source>
</evidence>
<dbReference type="SUPFAM" id="SSF55785">
    <property type="entry name" value="PYP-like sensor domain (PAS domain)"/>
    <property type="match status" value="1"/>
</dbReference>
<proteinExistence type="predicted"/>
<keyword evidence="1" id="KW-0677">Repeat</keyword>
<evidence type="ECO:0000256" key="6">
    <source>
        <dbReference type="ARBA" id="ARBA00023163"/>
    </source>
</evidence>
<dbReference type="Gene3D" id="4.10.280.10">
    <property type="entry name" value="Helix-loop-helix DNA-binding domain"/>
    <property type="match status" value="1"/>
</dbReference>
<dbReference type="Pfam" id="PF00010">
    <property type="entry name" value="HLH"/>
    <property type="match status" value="1"/>
</dbReference>
<dbReference type="InterPro" id="IPR001067">
    <property type="entry name" value="Nuc_translocat"/>
</dbReference>
<evidence type="ECO:0000256" key="5">
    <source>
        <dbReference type="ARBA" id="ARBA00023159"/>
    </source>
</evidence>
<dbReference type="PANTHER" id="PTHR46055">
    <property type="entry name" value="CIRCADIAN LOCOMOTER OUTPUT CYCLES PROTEIN KAPUT"/>
    <property type="match status" value="1"/>
</dbReference>
<evidence type="ECO:0000256" key="3">
    <source>
        <dbReference type="ARBA" id="ARBA00023108"/>
    </source>
</evidence>
<dbReference type="InterPro" id="IPR011598">
    <property type="entry name" value="bHLH_dom"/>
</dbReference>
<keyword evidence="2" id="KW-0805">Transcription regulation</keyword>
<accession>A0A653C2H1</accession>
<keyword evidence="11" id="KW-1185">Reference proteome</keyword>
<dbReference type="PRINTS" id="PR00785">
    <property type="entry name" value="NCTRNSLOCATR"/>
</dbReference>
<keyword evidence="6" id="KW-0804">Transcription</keyword>
<dbReference type="SUPFAM" id="SSF47459">
    <property type="entry name" value="HLH, helix-loop-helix DNA-binding domain"/>
    <property type="match status" value="1"/>
</dbReference>
<dbReference type="InterPro" id="IPR036638">
    <property type="entry name" value="HLH_DNA-bd_sf"/>
</dbReference>
<name>A0A653C2H1_CALMS</name>
<dbReference type="InterPro" id="IPR000014">
    <property type="entry name" value="PAS"/>
</dbReference>
<dbReference type="PROSITE" id="PS50112">
    <property type="entry name" value="PAS"/>
    <property type="match status" value="1"/>
</dbReference>
<dbReference type="SMART" id="SM00353">
    <property type="entry name" value="HLH"/>
    <property type="match status" value="1"/>
</dbReference>
<feature type="domain" description="BHLH" evidence="9">
    <location>
        <begin position="10"/>
        <end position="60"/>
    </location>
</feature>
<protein>
    <recommendedName>
        <fullName evidence="12">PAS domain-containing protein</fullName>
    </recommendedName>
</protein>
<evidence type="ECO:0000259" key="8">
    <source>
        <dbReference type="PROSITE" id="PS50112"/>
    </source>
</evidence>
<dbReference type="GO" id="GO:0032922">
    <property type="term" value="P:circadian regulation of gene expression"/>
    <property type="evidence" value="ECO:0007669"/>
    <property type="project" value="InterPro"/>
</dbReference>
<keyword evidence="3" id="KW-0090">Biological rhythms</keyword>
<dbReference type="Proteomes" id="UP000410492">
    <property type="component" value="Unassembled WGS sequence"/>
</dbReference>
<keyword evidence="5" id="KW-0010">Activator</keyword>
<evidence type="ECO:0000313" key="10">
    <source>
        <dbReference type="EMBL" id="VEN42137.1"/>
    </source>
</evidence>
<dbReference type="GO" id="GO:0045944">
    <property type="term" value="P:positive regulation of transcription by RNA polymerase II"/>
    <property type="evidence" value="ECO:0007669"/>
    <property type="project" value="UniProtKB-ARBA"/>
</dbReference>
<dbReference type="PANTHER" id="PTHR46055:SF3">
    <property type="entry name" value="CIRCADIAN LOCOMOTER OUTPUT CYCLES PROTEIN KAPUT"/>
    <property type="match status" value="1"/>
</dbReference>
<evidence type="ECO:0000313" key="11">
    <source>
        <dbReference type="Proteomes" id="UP000410492"/>
    </source>
</evidence>
<dbReference type="GO" id="GO:0046983">
    <property type="term" value="F:protein dimerization activity"/>
    <property type="evidence" value="ECO:0007669"/>
    <property type="project" value="InterPro"/>
</dbReference>
<dbReference type="SMART" id="SM00091">
    <property type="entry name" value="PAS"/>
    <property type="match status" value="1"/>
</dbReference>
<dbReference type="EMBL" id="CAACVG010006847">
    <property type="protein sequence ID" value="VEN42137.1"/>
    <property type="molecule type" value="Genomic_DNA"/>
</dbReference>
<evidence type="ECO:0008006" key="12">
    <source>
        <dbReference type="Google" id="ProtNLM"/>
    </source>
</evidence>
<dbReference type="AlphaFoldDB" id="A0A653C2H1"/>
<gene>
    <name evidence="10" type="ORF">CALMAC_LOCUS5730</name>
</gene>
<dbReference type="GO" id="GO:0005737">
    <property type="term" value="C:cytoplasm"/>
    <property type="evidence" value="ECO:0007669"/>
    <property type="project" value="InterPro"/>
</dbReference>
<evidence type="ECO:0000259" key="9">
    <source>
        <dbReference type="PROSITE" id="PS50888"/>
    </source>
</evidence>
<evidence type="ECO:0000256" key="4">
    <source>
        <dbReference type="ARBA" id="ARBA00023125"/>
    </source>
</evidence>
<evidence type="ECO:0000256" key="2">
    <source>
        <dbReference type="ARBA" id="ARBA00023015"/>
    </source>
</evidence>
<dbReference type="Gene3D" id="3.30.450.20">
    <property type="entry name" value="PAS domain"/>
    <property type="match status" value="1"/>
</dbReference>
<dbReference type="GO" id="GO:0000978">
    <property type="term" value="F:RNA polymerase II cis-regulatory region sequence-specific DNA binding"/>
    <property type="evidence" value="ECO:0007669"/>
    <property type="project" value="TreeGrafter"/>
</dbReference>
<keyword evidence="4" id="KW-0238">DNA-binding</keyword>
<feature type="domain" description="PAS" evidence="8">
    <location>
        <begin position="83"/>
        <end position="153"/>
    </location>
</feature>
<keyword evidence="7" id="KW-0539">Nucleus</keyword>
<evidence type="ECO:0000256" key="7">
    <source>
        <dbReference type="ARBA" id="ARBA00023242"/>
    </source>
</evidence>